<accession>A0ABM5XTX5</accession>
<sequence length="86" mass="9870">MDKECLVIFLGGYEHLAKVVTTLDAIKFSSTIKFGNDEYTLMPNGYGNTPRIFFYVHTELSEGIIREMKNMVKLSIDKKWFEIGGE</sequence>
<protein>
    <submittedName>
        <fullName evidence="1">Uncharacterized protein</fullName>
    </submittedName>
</protein>
<dbReference type="EMBL" id="CP014038">
    <property type="protein sequence ID" value="AMF96596.1"/>
    <property type="molecule type" value="Genomic_DNA"/>
</dbReference>
<reference evidence="1" key="1">
    <citation type="submission" date="2018-01" db="EMBL/GenBank/DDBJ databases">
        <title>FDA dAtabase for Regulatory Grade micrObial Sequences (FDA-ARGOS): Supporting development and validation of Infectious Disease Dx tests.</title>
        <authorList>
            <person name="Hoffmann M."/>
            <person name="Allard M."/>
            <person name="Evans P."/>
            <person name="Brown E."/>
            <person name="Tallon L."/>
            <person name="Sadzewicz L."/>
            <person name="Sengamalay N."/>
            <person name="Ott S."/>
            <person name="Godinez A."/>
            <person name="Nagaraj S."/>
            <person name="Vyas G."/>
            <person name="Aluvathingal J."/>
            <person name="Nadendla S."/>
            <person name="Geyer C."/>
            <person name="Sichtig H."/>
        </authorList>
    </citation>
    <scope>NUCLEOTIDE SEQUENCE</scope>
    <source>
        <strain evidence="1">FDAARGOS_107</strain>
    </source>
</reference>
<evidence type="ECO:0000313" key="1">
    <source>
        <dbReference type="EMBL" id="AMF96596.1"/>
    </source>
</evidence>
<proteinExistence type="predicted"/>
<dbReference type="Proteomes" id="UP000067422">
    <property type="component" value="Chromosome 1"/>
</dbReference>
<organism evidence="1 2">
    <name type="scientific">Vibrio harveyi</name>
    <name type="common">Beneckea harveyi</name>
    <dbReference type="NCBI Taxonomy" id="669"/>
    <lineage>
        <taxon>Bacteria</taxon>
        <taxon>Pseudomonadati</taxon>
        <taxon>Pseudomonadota</taxon>
        <taxon>Gammaproteobacteria</taxon>
        <taxon>Vibrionales</taxon>
        <taxon>Vibrionaceae</taxon>
        <taxon>Vibrio</taxon>
    </lineage>
</organism>
<dbReference type="RefSeq" id="WP_061065118.1">
    <property type="nucleotide sequence ID" value="NZ_CP014038.2"/>
</dbReference>
<keyword evidence="2" id="KW-1185">Reference proteome</keyword>
<evidence type="ECO:0000313" key="2">
    <source>
        <dbReference type="Proteomes" id="UP000067422"/>
    </source>
</evidence>
<name>A0ABM5XTX5_VIBHA</name>
<gene>
    <name evidence="1" type="ORF">AL538_02035</name>
</gene>